<sequence length="168" mass="19476">MNERRTKRRFDTDSTSTAPPPPPVRDQHPWPRKRELDPIPLFAHFDNPRTAAKSLECKNLEIRDEWDDYDNIFYNEWLKVSIEPTRFVDPDPRPALPPFPPMPDMSTCPGGDFQRVLIDALTTIWARVSRPRCSSRRSVRRSSPSAAGPSRQRRADSKETTEETTDEE</sequence>
<dbReference type="EMBL" id="QGKY02002305">
    <property type="protein sequence ID" value="KAF2534435.1"/>
    <property type="molecule type" value="Genomic_DNA"/>
</dbReference>
<comment type="caution">
    <text evidence="2">The sequence shown here is derived from an EMBL/GenBank/DDBJ whole genome shotgun (WGS) entry which is preliminary data.</text>
</comment>
<evidence type="ECO:0000313" key="2">
    <source>
        <dbReference type="EMBL" id="KAF2534435.1"/>
    </source>
</evidence>
<feature type="compositionally biased region" description="Basic residues" evidence="1">
    <location>
        <begin position="130"/>
        <end position="140"/>
    </location>
</feature>
<evidence type="ECO:0000256" key="1">
    <source>
        <dbReference type="SAM" id="MobiDB-lite"/>
    </source>
</evidence>
<feature type="compositionally biased region" description="Basic and acidic residues" evidence="1">
    <location>
        <begin position="25"/>
        <end position="34"/>
    </location>
</feature>
<feature type="compositionally biased region" description="Low complexity" evidence="1">
    <location>
        <begin position="141"/>
        <end position="150"/>
    </location>
</feature>
<name>A0A8S9FKT4_BRACR</name>
<feature type="compositionally biased region" description="Basic and acidic residues" evidence="1">
    <location>
        <begin position="1"/>
        <end position="12"/>
    </location>
</feature>
<feature type="region of interest" description="Disordered" evidence="1">
    <location>
        <begin position="1"/>
        <end position="34"/>
    </location>
</feature>
<gene>
    <name evidence="2" type="ORF">F2Q70_00030114</name>
</gene>
<organism evidence="2">
    <name type="scientific">Brassica cretica</name>
    <name type="common">Mustard</name>
    <dbReference type="NCBI Taxonomy" id="69181"/>
    <lineage>
        <taxon>Eukaryota</taxon>
        <taxon>Viridiplantae</taxon>
        <taxon>Streptophyta</taxon>
        <taxon>Embryophyta</taxon>
        <taxon>Tracheophyta</taxon>
        <taxon>Spermatophyta</taxon>
        <taxon>Magnoliopsida</taxon>
        <taxon>eudicotyledons</taxon>
        <taxon>Gunneridae</taxon>
        <taxon>Pentapetalae</taxon>
        <taxon>rosids</taxon>
        <taxon>malvids</taxon>
        <taxon>Brassicales</taxon>
        <taxon>Brassicaceae</taxon>
        <taxon>Brassiceae</taxon>
        <taxon>Brassica</taxon>
    </lineage>
</organism>
<protein>
    <submittedName>
        <fullName evidence="2">Uncharacterized protein</fullName>
    </submittedName>
</protein>
<accession>A0A8S9FKT4</accession>
<reference evidence="2" key="1">
    <citation type="submission" date="2019-12" db="EMBL/GenBank/DDBJ databases">
        <title>Genome sequencing and annotation of Brassica cretica.</title>
        <authorList>
            <person name="Studholme D.J."/>
            <person name="Sarris P.F."/>
        </authorList>
    </citation>
    <scope>NUCLEOTIDE SEQUENCE</scope>
    <source>
        <strain evidence="2">PFS-102/07</strain>
        <tissue evidence="2">Leaf</tissue>
    </source>
</reference>
<dbReference type="AlphaFoldDB" id="A0A8S9FKT4"/>
<feature type="region of interest" description="Disordered" evidence="1">
    <location>
        <begin position="130"/>
        <end position="168"/>
    </location>
</feature>
<proteinExistence type="predicted"/>